<dbReference type="Proteomes" id="UP000199356">
    <property type="component" value="Unassembled WGS sequence"/>
</dbReference>
<keyword evidence="3" id="KW-1185">Reference proteome</keyword>
<dbReference type="RefSeq" id="WP_093422117.1">
    <property type="nucleotide sequence ID" value="NZ_FOXA01000009.1"/>
</dbReference>
<dbReference type="STRING" id="441119.SAMN04488047_1097"/>
<dbReference type="EMBL" id="FOXA01000009">
    <property type="protein sequence ID" value="SFP59924.1"/>
    <property type="molecule type" value="Genomic_DNA"/>
</dbReference>
<protein>
    <submittedName>
        <fullName evidence="2">Uncharacterized protein</fullName>
    </submittedName>
</protein>
<dbReference type="AlphaFoldDB" id="A0A1I5RMZ7"/>
<keyword evidence="1" id="KW-0812">Transmembrane</keyword>
<evidence type="ECO:0000256" key="1">
    <source>
        <dbReference type="SAM" id="Phobius"/>
    </source>
</evidence>
<evidence type="ECO:0000313" key="3">
    <source>
        <dbReference type="Proteomes" id="UP000199356"/>
    </source>
</evidence>
<gene>
    <name evidence="2" type="ORF">SAMN04488047_1097</name>
</gene>
<keyword evidence="1" id="KW-1133">Transmembrane helix</keyword>
<organism evidence="2 3">
    <name type="scientific">Tranquillimonas alkanivorans</name>
    <dbReference type="NCBI Taxonomy" id="441119"/>
    <lineage>
        <taxon>Bacteria</taxon>
        <taxon>Pseudomonadati</taxon>
        <taxon>Pseudomonadota</taxon>
        <taxon>Alphaproteobacteria</taxon>
        <taxon>Rhodobacterales</taxon>
        <taxon>Roseobacteraceae</taxon>
        <taxon>Tranquillimonas</taxon>
    </lineage>
</organism>
<feature type="transmembrane region" description="Helical" evidence="1">
    <location>
        <begin position="21"/>
        <end position="39"/>
    </location>
</feature>
<sequence length="61" mass="6791">MLNIAWLLRASRWARNPPSAKRVKLVVGVIAVCVALFAIERLVGWPDWLTVNGPSRGVPLR</sequence>
<accession>A0A1I5RMZ7</accession>
<evidence type="ECO:0000313" key="2">
    <source>
        <dbReference type="EMBL" id="SFP59924.1"/>
    </source>
</evidence>
<dbReference type="OrthoDB" id="7283678at2"/>
<reference evidence="2 3" key="1">
    <citation type="submission" date="2016-10" db="EMBL/GenBank/DDBJ databases">
        <authorList>
            <person name="de Groot N.N."/>
        </authorList>
    </citation>
    <scope>NUCLEOTIDE SEQUENCE [LARGE SCALE GENOMIC DNA]</scope>
    <source>
        <strain evidence="2 3">DSM 19547</strain>
    </source>
</reference>
<name>A0A1I5RMZ7_9RHOB</name>
<keyword evidence="1" id="KW-0472">Membrane</keyword>
<proteinExistence type="predicted"/>